<reference evidence="1 2" key="1">
    <citation type="journal article" date="2023" name="Elife">
        <title>Identification of key yeast species and microbe-microbe interactions impacting larval growth of Drosophila in the wild.</title>
        <authorList>
            <person name="Mure A."/>
            <person name="Sugiura Y."/>
            <person name="Maeda R."/>
            <person name="Honda K."/>
            <person name="Sakurai N."/>
            <person name="Takahashi Y."/>
            <person name="Watada M."/>
            <person name="Katoh T."/>
            <person name="Gotoh A."/>
            <person name="Gotoh Y."/>
            <person name="Taniguchi I."/>
            <person name="Nakamura K."/>
            <person name="Hayashi T."/>
            <person name="Katayama T."/>
            <person name="Uemura T."/>
            <person name="Hattori Y."/>
        </authorList>
    </citation>
    <scope>NUCLEOTIDE SEQUENCE [LARGE SCALE GENOMIC DNA]</scope>
    <source>
        <strain evidence="1 2">PK-24</strain>
    </source>
</reference>
<dbReference type="PANTHER" id="PTHR36166">
    <property type="entry name" value="CHROMOSOME 9, WHOLE GENOME SHOTGUN SEQUENCE"/>
    <property type="match status" value="1"/>
</dbReference>
<dbReference type="EMBL" id="BTGB01000001">
    <property type="protein sequence ID" value="GMM45060.1"/>
    <property type="molecule type" value="Genomic_DNA"/>
</dbReference>
<gene>
    <name evidence="1" type="ORF">DAPK24_016350</name>
</gene>
<dbReference type="Proteomes" id="UP001378960">
    <property type="component" value="Unassembled WGS sequence"/>
</dbReference>
<dbReference type="PANTHER" id="PTHR36166:SF1">
    <property type="entry name" value="SRPBCC DOMAIN-CONTAINING PROTEIN"/>
    <property type="match status" value="1"/>
</dbReference>
<dbReference type="CDD" id="cd07822">
    <property type="entry name" value="SRPBCC_4"/>
    <property type="match status" value="1"/>
</dbReference>
<dbReference type="AlphaFoldDB" id="A0AAV5R1C2"/>
<name>A0AAV5R1C2_PICKL</name>
<keyword evidence="2" id="KW-1185">Reference proteome</keyword>
<accession>A0AAV5R1C2</accession>
<dbReference type="Gene3D" id="3.30.530.20">
    <property type="match status" value="1"/>
</dbReference>
<dbReference type="InterPro" id="IPR023393">
    <property type="entry name" value="START-like_dom_sf"/>
</dbReference>
<dbReference type="SUPFAM" id="SSF55961">
    <property type="entry name" value="Bet v1-like"/>
    <property type="match status" value="1"/>
</dbReference>
<dbReference type="InterPro" id="IPR019587">
    <property type="entry name" value="Polyketide_cyclase/dehydratase"/>
</dbReference>
<evidence type="ECO:0000313" key="2">
    <source>
        <dbReference type="Proteomes" id="UP001378960"/>
    </source>
</evidence>
<dbReference type="Pfam" id="PF10604">
    <property type="entry name" value="Polyketide_cyc2"/>
    <property type="match status" value="1"/>
</dbReference>
<sequence length="151" mass="17104">MPSIKETIIINANVKKVLETFHNFKNYPSWSKFMTSIEITEPGKTEETLSVGDSLKVVIFLSRKNKETVFTPTVTENSEKRFAWNGVLLSSWIFGGEHSFEFESIDENTTKLIQSEVFSGSMASPIFWMIGEDSTAGFKLFNEALKAECEK</sequence>
<comment type="caution">
    <text evidence="1">The sequence shown here is derived from an EMBL/GenBank/DDBJ whole genome shotgun (WGS) entry which is preliminary data.</text>
</comment>
<proteinExistence type="predicted"/>
<protein>
    <recommendedName>
        <fullName evidence="3">Coenzyme Q-binding protein COQ10 START domain-containing protein</fullName>
    </recommendedName>
</protein>
<organism evidence="1 2">
    <name type="scientific">Pichia kluyveri</name>
    <name type="common">Yeast</name>
    <dbReference type="NCBI Taxonomy" id="36015"/>
    <lineage>
        <taxon>Eukaryota</taxon>
        <taxon>Fungi</taxon>
        <taxon>Dikarya</taxon>
        <taxon>Ascomycota</taxon>
        <taxon>Saccharomycotina</taxon>
        <taxon>Pichiomycetes</taxon>
        <taxon>Pichiales</taxon>
        <taxon>Pichiaceae</taxon>
        <taxon>Pichia</taxon>
    </lineage>
</organism>
<evidence type="ECO:0000313" key="1">
    <source>
        <dbReference type="EMBL" id="GMM45060.1"/>
    </source>
</evidence>
<evidence type="ECO:0008006" key="3">
    <source>
        <dbReference type="Google" id="ProtNLM"/>
    </source>
</evidence>